<gene>
    <name evidence="9" type="ORF">EXIGLDRAFT_743603</name>
</gene>
<organism evidence="9 10">
    <name type="scientific">Exidia glandulosa HHB12029</name>
    <dbReference type="NCBI Taxonomy" id="1314781"/>
    <lineage>
        <taxon>Eukaryota</taxon>
        <taxon>Fungi</taxon>
        <taxon>Dikarya</taxon>
        <taxon>Basidiomycota</taxon>
        <taxon>Agaricomycotina</taxon>
        <taxon>Agaricomycetes</taxon>
        <taxon>Auriculariales</taxon>
        <taxon>Exidiaceae</taxon>
        <taxon>Exidia</taxon>
    </lineage>
</organism>
<evidence type="ECO:0000313" key="9">
    <source>
        <dbReference type="EMBL" id="KZW03954.1"/>
    </source>
</evidence>
<keyword evidence="6" id="KW-0326">Glycosidase</keyword>
<dbReference type="STRING" id="1314781.A0A165QQX0"/>
<dbReference type="SUPFAM" id="SSF51445">
    <property type="entry name" value="(Trans)glycosidases"/>
    <property type="match status" value="1"/>
</dbReference>
<evidence type="ECO:0000256" key="3">
    <source>
        <dbReference type="ARBA" id="ARBA00022723"/>
    </source>
</evidence>
<dbReference type="CDD" id="cd11318">
    <property type="entry name" value="AmyAc_bac_fung_AmyA"/>
    <property type="match status" value="1"/>
</dbReference>
<accession>A0A165QQX0</accession>
<dbReference type="SUPFAM" id="SSF51011">
    <property type="entry name" value="Glycosyl hydrolase domain"/>
    <property type="match status" value="1"/>
</dbReference>
<dbReference type="OrthoDB" id="550577at2759"/>
<dbReference type="InParanoid" id="A0A165QQX0"/>
<comment type="cofactor">
    <cofactor evidence="1">
        <name>Ca(2+)</name>
        <dbReference type="ChEBI" id="CHEBI:29108"/>
    </cofactor>
</comment>
<name>A0A165QQX0_EXIGL</name>
<evidence type="ECO:0000256" key="7">
    <source>
        <dbReference type="SAM" id="MobiDB-lite"/>
    </source>
</evidence>
<feature type="domain" description="Glycosyl hydrolase family 13 catalytic" evidence="8">
    <location>
        <begin position="1"/>
        <end position="374"/>
    </location>
</feature>
<evidence type="ECO:0000313" key="10">
    <source>
        <dbReference type="Proteomes" id="UP000077266"/>
    </source>
</evidence>
<keyword evidence="10" id="KW-1185">Reference proteome</keyword>
<evidence type="ECO:0000256" key="5">
    <source>
        <dbReference type="ARBA" id="ARBA00023277"/>
    </source>
</evidence>
<dbReference type="EMBL" id="KV425882">
    <property type="protein sequence ID" value="KZW03954.1"/>
    <property type="molecule type" value="Genomic_DNA"/>
</dbReference>
<proteinExistence type="inferred from homology"/>
<dbReference type="InterPro" id="IPR013780">
    <property type="entry name" value="Glyco_hydro_b"/>
</dbReference>
<feature type="compositionally biased region" description="Basic and acidic residues" evidence="7">
    <location>
        <begin position="1"/>
        <end position="10"/>
    </location>
</feature>
<dbReference type="PANTHER" id="PTHR43447">
    <property type="entry name" value="ALPHA-AMYLASE"/>
    <property type="match status" value="1"/>
</dbReference>
<reference evidence="9 10" key="1">
    <citation type="journal article" date="2016" name="Mol. Biol. Evol.">
        <title>Comparative Genomics of Early-Diverging Mushroom-Forming Fungi Provides Insights into the Origins of Lignocellulose Decay Capabilities.</title>
        <authorList>
            <person name="Nagy L.G."/>
            <person name="Riley R."/>
            <person name="Tritt A."/>
            <person name="Adam C."/>
            <person name="Daum C."/>
            <person name="Floudas D."/>
            <person name="Sun H."/>
            <person name="Yadav J.S."/>
            <person name="Pangilinan J."/>
            <person name="Larsson K.H."/>
            <person name="Matsuura K."/>
            <person name="Barry K."/>
            <person name="Labutti K."/>
            <person name="Kuo R."/>
            <person name="Ohm R.A."/>
            <person name="Bhattacharya S.S."/>
            <person name="Shirouzu T."/>
            <person name="Yoshinaga Y."/>
            <person name="Martin F.M."/>
            <person name="Grigoriev I.V."/>
            <person name="Hibbett D.S."/>
        </authorList>
    </citation>
    <scope>NUCLEOTIDE SEQUENCE [LARGE SCALE GENOMIC DNA]</scope>
    <source>
        <strain evidence="9 10">HHB12029</strain>
    </source>
</reference>
<dbReference type="Proteomes" id="UP000077266">
    <property type="component" value="Unassembled WGS sequence"/>
</dbReference>
<comment type="similarity">
    <text evidence="2">Belongs to the glycosyl hydrolase 13 family.</text>
</comment>
<dbReference type="GO" id="GO:0004553">
    <property type="term" value="F:hydrolase activity, hydrolyzing O-glycosyl compounds"/>
    <property type="evidence" value="ECO:0007669"/>
    <property type="project" value="InterPro"/>
</dbReference>
<keyword evidence="3" id="KW-0479">Metal-binding</keyword>
<dbReference type="Gene3D" id="3.20.20.80">
    <property type="entry name" value="Glycosidases"/>
    <property type="match status" value="1"/>
</dbReference>
<sequence>MADHANEQYSKKPKNYTMAPPTKAAGPNSVGYDVYDIWDLGEFDQKGAVATKYGTKQELESLIKTAHEHGINTYIDAVLNHRFGADKTEKFAATEVDNNDREKEVSDKYDIKGWTGFTFKGRNGKYSKFKYNFNHFSGVDYNSEGGRTAIFKIHGDGKDWAQGVDDENANYDYLMGADIDYSHPEARDDTIEWGKWIMDSFEGVAGFRFDAVKHIDSKFIGAFVDQVRKQSKKGSLFAVGEFWKDSTESLDNYLNSLGTQFSVFDTPLHYKFKEAGDAGHDYDLRKIFDDTVVQMRPIDAVTIVDNHDTQVGQSLESWVSPVFKPLAYALILLRVDGYPCVFWGDLYGCAGPKDNAPQPMKQLGDFIRARKLFAYGELRDYWDHPSCLGWVRMGDEEHDGCAVVICNGSADGVKRMEVGSGADLLQEHKGEKWTDVLGWYDGEIEVGQDGWAEFKCHSQSVSIWTKTDARGRNEFKRG</sequence>
<evidence type="ECO:0000256" key="2">
    <source>
        <dbReference type="ARBA" id="ARBA00008061"/>
    </source>
</evidence>
<dbReference type="PIRSF" id="PIRSF001021">
    <property type="entry name" value="Alph-amls_thrmst"/>
    <property type="match status" value="1"/>
</dbReference>
<dbReference type="NCBIfam" id="NF006969">
    <property type="entry name" value="PRK09441.1-2"/>
    <property type="match status" value="1"/>
</dbReference>
<evidence type="ECO:0000256" key="1">
    <source>
        <dbReference type="ARBA" id="ARBA00001913"/>
    </source>
</evidence>
<dbReference type="InterPro" id="IPR017853">
    <property type="entry name" value="GH"/>
</dbReference>
<dbReference type="GO" id="GO:0005975">
    <property type="term" value="P:carbohydrate metabolic process"/>
    <property type="evidence" value="ECO:0007669"/>
    <property type="project" value="InterPro"/>
</dbReference>
<dbReference type="NCBIfam" id="NF006968">
    <property type="entry name" value="PRK09441.1-1"/>
    <property type="match status" value="1"/>
</dbReference>
<protein>
    <submittedName>
        <fullName evidence="9">Putative alpha-amylase</fullName>
    </submittedName>
</protein>
<dbReference type="Pfam" id="PF00128">
    <property type="entry name" value="Alpha-amylase"/>
    <property type="match status" value="1"/>
</dbReference>
<evidence type="ECO:0000256" key="6">
    <source>
        <dbReference type="ARBA" id="ARBA00023295"/>
    </source>
</evidence>
<dbReference type="AlphaFoldDB" id="A0A165QQX0"/>
<dbReference type="GO" id="GO:0005509">
    <property type="term" value="F:calcium ion binding"/>
    <property type="evidence" value="ECO:0007669"/>
    <property type="project" value="InterPro"/>
</dbReference>
<dbReference type="SMART" id="SM00642">
    <property type="entry name" value="Aamy"/>
    <property type="match status" value="1"/>
</dbReference>
<evidence type="ECO:0000259" key="8">
    <source>
        <dbReference type="SMART" id="SM00642"/>
    </source>
</evidence>
<dbReference type="Gene3D" id="2.40.30.140">
    <property type="match status" value="1"/>
</dbReference>
<feature type="region of interest" description="Disordered" evidence="7">
    <location>
        <begin position="1"/>
        <end position="23"/>
    </location>
</feature>
<dbReference type="InterPro" id="IPR006047">
    <property type="entry name" value="GH13_cat_dom"/>
</dbReference>
<evidence type="ECO:0000256" key="4">
    <source>
        <dbReference type="ARBA" id="ARBA00022801"/>
    </source>
</evidence>
<keyword evidence="5" id="KW-0119">Carbohydrate metabolism</keyword>
<dbReference type="InterPro" id="IPR013776">
    <property type="entry name" value="A-amylase_thermo"/>
</dbReference>
<dbReference type="Gene3D" id="2.60.40.1180">
    <property type="entry name" value="Golgi alpha-mannosidase II"/>
    <property type="match status" value="1"/>
</dbReference>
<keyword evidence="4" id="KW-0378">Hydrolase</keyword>